<evidence type="ECO:0000259" key="1">
    <source>
        <dbReference type="Pfam" id="PF07238"/>
    </source>
</evidence>
<sequence>MDLQKGDCLEVELVNQKPQHSFSARVMGLGDGWARLAIPDEWLELCRVGTSLRLFFSRKDDASYEALSRVTEWIESGFDPDTFEPFRLVKVEVPRGFLRNQRRSYVRVNVQIRVDLLYFYQDQVPITALTAESLNLSAEGVRLLTLRPFEPGARLMILLLLPQAQGVEEIYTHAEVVRSEFIPETETASPARYGTALKFLRISQINMKKILKFVYKQQELQAKSLI</sequence>
<dbReference type="EMBL" id="SLUN01000015">
    <property type="protein sequence ID" value="TCL66564.1"/>
    <property type="molecule type" value="Genomic_DNA"/>
</dbReference>
<gene>
    <name evidence="2" type="ORF">EDC14_1015107</name>
</gene>
<dbReference type="GO" id="GO:0035438">
    <property type="term" value="F:cyclic-di-GMP binding"/>
    <property type="evidence" value="ECO:0007669"/>
    <property type="project" value="InterPro"/>
</dbReference>
<name>A0A4R1RK65_HYDET</name>
<comment type="caution">
    <text evidence="2">The sequence shown here is derived from an EMBL/GenBank/DDBJ whole genome shotgun (WGS) entry which is preliminary data.</text>
</comment>
<reference evidence="2 3" key="1">
    <citation type="submission" date="2019-03" db="EMBL/GenBank/DDBJ databases">
        <title>Genomic Encyclopedia of Type Strains, Phase IV (KMG-IV): sequencing the most valuable type-strain genomes for metagenomic binning, comparative biology and taxonomic classification.</title>
        <authorList>
            <person name="Goeker M."/>
        </authorList>
    </citation>
    <scope>NUCLEOTIDE SEQUENCE [LARGE SCALE GENOMIC DNA]</scope>
    <source>
        <strain evidence="2 3">LX-B</strain>
    </source>
</reference>
<evidence type="ECO:0000313" key="3">
    <source>
        <dbReference type="Proteomes" id="UP000295008"/>
    </source>
</evidence>
<accession>A0A4R1RK65</accession>
<feature type="domain" description="PilZ" evidence="1">
    <location>
        <begin position="101"/>
        <end position="215"/>
    </location>
</feature>
<dbReference type="OrthoDB" id="1951449at2"/>
<dbReference type="Gene3D" id="2.40.10.220">
    <property type="entry name" value="predicted glycosyltransferase like domains"/>
    <property type="match status" value="1"/>
</dbReference>
<organism evidence="2 3">
    <name type="scientific">Hydrogenispora ethanolica</name>
    <dbReference type="NCBI Taxonomy" id="1082276"/>
    <lineage>
        <taxon>Bacteria</taxon>
        <taxon>Bacillati</taxon>
        <taxon>Bacillota</taxon>
        <taxon>Hydrogenispora</taxon>
    </lineage>
</organism>
<dbReference type="Pfam" id="PF07238">
    <property type="entry name" value="PilZ"/>
    <property type="match status" value="1"/>
</dbReference>
<dbReference type="InterPro" id="IPR009875">
    <property type="entry name" value="PilZ_domain"/>
</dbReference>
<dbReference type="AlphaFoldDB" id="A0A4R1RK65"/>
<dbReference type="RefSeq" id="WP_132014800.1">
    <property type="nucleotide sequence ID" value="NZ_SLUN01000015.1"/>
</dbReference>
<keyword evidence="3" id="KW-1185">Reference proteome</keyword>
<dbReference type="Proteomes" id="UP000295008">
    <property type="component" value="Unassembled WGS sequence"/>
</dbReference>
<protein>
    <submittedName>
        <fullName evidence="2">PilZ domain-containing protein</fullName>
    </submittedName>
</protein>
<evidence type="ECO:0000313" key="2">
    <source>
        <dbReference type="EMBL" id="TCL66564.1"/>
    </source>
</evidence>
<proteinExistence type="predicted"/>